<dbReference type="UniPathway" id="UPA00035">
    <property type="reaction ID" value="UER00042"/>
</dbReference>
<dbReference type="PANTHER" id="PTHR42894:SF1">
    <property type="entry name" value="N-(5'-PHOSPHORIBOSYL)ANTHRANILATE ISOMERASE"/>
    <property type="match status" value="1"/>
</dbReference>
<dbReference type="GO" id="GO:0004640">
    <property type="term" value="F:phosphoribosylanthranilate isomerase activity"/>
    <property type="evidence" value="ECO:0007669"/>
    <property type="project" value="UniProtKB-UniRule"/>
</dbReference>
<evidence type="ECO:0000256" key="1">
    <source>
        <dbReference type="ARBA" id="ARBA00001164"/>
    </source>
</evidence>
<comment type="similarity">
    <text evidence="9">Belongs to the TrpF family.</text>
</comment>
<feature type="domain" description="N-(5'phosphoribosyl) anthranilate isomerase (PRAI)" evidence="10">
    <location>
        <begin position="24"/>
        <end position="114"/>
    </location>
</feature>
<evidence type="ECO:0000313" key="12">
    <source>
        <dbReference type="Proteomes" id="UP000248987"/>
    </source>
</evidence>
<evidence type="ECO:0000256" key="9">
    <source>
        <dbReference type="HAMAP-Rule" id="MF_00135"/>
    </source>
</evidence>
<dbReference type="Gene3D" id="3.20.20.70">
    <property type="entry name" value="Aldolase class I"/>
    <property type="match status" value="1"/>
</dbReference>
<feature type="domain" description="N-(5'phosphoribosyl) anthranilate isomerase (PRAI)" evidence="10">
    <location>
        <begin position="136"/>
        <end position="246"/>
    </location>
</feature>
<comment type="catalytic activity">
    <reaction evidence="1 9">
        <text>N-(5-phospho-beta-D-ribosyl)anthranilate = 1-(2-carboxyphenylamino)-1-deoxy-D-ribulose 5-phosphate</text>
        <dbReference type="Rhea" id="RHEA:21540"/>
        <dbReference type="ChEBI" id="CHEBI:18277"/>
        <dbReference type="ChEBI" id="CHEBI:58613"/>
        <dbReference type="EC" id="5.3.1.24"/>
    </reaction>
</comment>
<evidence type="ECO:0000256" key="5">
    <source>
        <dbReference type="ARBA" id="ARBA00022605"/>
    </source>
</evidence>
<comment type="pathway">
    <text evidence="2 9">Amino-acid biosynthesis; L-tryptophan biosynthesis; L-tryptophan from chorismate: step 3/5.</text>
</comment>
<sequence length="259" mass="29370">MSSENIKQIPGQTPSPLERAGVRIKICGMKHPANITEIAALQPEYLGFIFYEKSSRFFNGNMPQLPQGTKKVGVFVNASMDEILEKVETYSLDVVQLHGEESPEFCSQLKRHFEENIDNVNAIKNERLPCHASNDSKIDIVKVFSIKDHFNFDQLQPYELVCDYFLFDTKGKLPGGNGYTFNWDVLKNYPSTKPYFLSGGIGLEETDNITAFLQGNASKYCYAIDVNSKFESEPGLKDLKILKEFKNKIKPNLTSFENL</sequence>
<organism evidence="11 12">
    <name type="scientific">Gelidibacter algens</name>
    <dbReference type="NCBI Taxonomy" id="49280"/>
    <lineage>
        <taxon>Bacteria</taxon>
        <taxon>Pseudomonadati</taxon>
        <taxon>Bacteroidota</taxon>
        <taxon>Flavobacteriia</taxon>
        <taxon>Flavobacteriales</taxon>
        <taxon>Flavobacteriaceae</taxon>
        <taxon>Gelidibacter</taxon>
    </lineage>
</organism>
<dbReference type="Proteomes" id="UP000248987">
    <property type="component" value="Unassembled WGS sequence"/>
</dbReference>
<evidence type="ECO:0000259" key="10">
    <source>
        <dbReference type="Pfam" id="PF00697"/>
    </source>
</evidence>
<dbReference type="PANTHER" id="PTHR42894">
    <property type="entry name" value="N-(5'-PHOSPHORIBOSYL)ANTHRANILATE ISOMERASE"/>
    <property type="match status" value="1"/>
</dbReference>
<accession>A0A327RYQ6</accession>
<dbReference type="EMBL" id="QLLQ01000011">
    <property type="protein sequence ID" value="RAJ22060.1"/>
    <property type="molecule type" value="Genomic_DNA"/>
</dbReference>
<evidence type="ECO:0000256" key="4">
    <source>
        <dbReference type="ARBA" id="ARBA00022272"/>
    </source>
</evidence>
<proteinExistence type="inferred from homology"/>
<dbReference type="InterPro" id="IPR011060">
    <property type="entry name" value="RibuloseP-bd_barrel"/>
</dbReference>
<dbReference type="EC" id="5.3.1.24" evidence="3 9"/>
<keyword evidence="8 9" id="KW-0413">Isomerase</keyword>
<evidence type="ECO:0000256" key="8">
    <source>
        <dbReference type="ARBA" id="ARBA00023235"/>
    </source>
</evidence>
<dbReference type="SUPFAM" id="SSF51366">
    <property type="entry name" value="Ribulose-phoshate binding barrel"/>
    <property type="match status" value="1"/>
</dbReference>
<gene>
    <name evidence="9" type="primary">trpF</name>
    <name evidence="11" type="ORF">LX77_02718</name>
</gene>
<evidence type="ECO:0000256" key="3">
    <source>
        <dbReference type="ARBA" id="ARBA00012572"/>
    </source>
</evidence>
<dbReference type="InterPro" id="IPR044643">
    <property type="entry name" value="TrpF_fam"/>
</dbReference>
<dbReference type="InterPro" id="IPR001240">
    <property type="entry name" value="PRAI_dom"/>
</dbReference>
<keyword evidence="7 9" id="KW-0057">Aromatic amino acid biosynthesis</keyword>
<evidence type="ECO:0000256" key="2">
    <source>
        <dbReference type="ARBA" id="ARBA00004664"/>
    </source>
</evidence>
<keyword evidence="6 9" id="KW-0822">Tryptophan biosynthesis</keyword>
<keyword evidence="12" id="KW-1185">Reference proteome</keyword>
<dbReference type="Pfam" id="PF00697">
    <property type="entry name" value="PRAI"/>
    <property type="match status" value="2"/>
</dbReference>
<dbReference type="GO" id="GO:0000162">
    <property type="term" value="P:L-tryptophan biosynthetic process"/>
    <property type="evidence" value="ECO:0007669"/>
    <property type="project" value="UniProtKB-UniRule"/>
</dbReference>
<keyword evidence="5 9" id="KW-0028">Amino-acid biosynthesis</keyword>
<dbReference type="HAMAP" id="MF_00135">
    <property type="entry name" value="PRAI"/>
    <property type="match status" value="1"/>
</dbReference>
<name>A0A327RYQ6_9FLAO</name>
<reference evidence="11 12" key="1">
    <citation type="submission" date="2018-06" db="EMBL/GenBank/DDBJ databases">
        <title>Genomic Encyclopedia of Archaeal and Bacterial Type Strains, Phase II (KMG-II): from individual species to whole genera.</title>
        <authorList>
            <person name="Goeker M."/>
        </authorList>
    </citation>
    <scope>NUCLEOTIDE SEQUENCE [LARGE SCALE GENOMIC DNA]</scope>
    <source>
        <strain evidence="11 12">DSM 12408</strain>
    </source>
</reference>
<dbReference type="InterPro" id="IPR013785">
    <property type="entry name" value="Aldolase_TIM"/>
</dbReference>
<evidence type="ECO:0000256" key="6">
    <source>
        <dbReference type="ARBA" id="ARBA00022822"/>
    </source>
</evidence>
<protein>
    <recommendedName>
        <fullName evidence="4 9">N-(5'-phosphoribosyl)anthranilate isomerase</fullName>
        <shortName evidence="9">PRAI</shortName>
        <ecNumber evidence="3 9">5.3.1.24</ecNumber>
    </recommendedName>
</protein>
<evidence type="ECO:0000313" key="11">
    <source>
        <dbReference type="EMBL" id="RAJ22060.1"/>
    </source>
</evidence>
<evidence type="ECO:0000256" key="7">
    <source>
        <dbReference type="ARBA" id="ARBA00023141"/>
    </source>
</evidence>
<dbReference type="CDD" id="cd00405">
    <property type="entry name" value="PRAI"/>
    <property type="match status" value="1"/>
</dbReference>
<dbReference type="AlphaFoldDB" id="A0A327RYQ6"/>
<comment type="caution">
    <text evidence="11">The sequence shown here is derived from an EMBL/GenBank/DDBJ whole genome shotgun (WGS) entry which is preliminary data.</text>
</comment>